<gene>
    <name evidence="1" type="ORF">AVEN_242670_1</name>
</gene>
<organism evidence="1 2">
    <name type="scientific">Araneus ventricosus</name>
    <name type="common">Orbweaver spider</name>
    <name type="synonym">Epeira ventricosa</name>
    <dbReference type="NCBI Taxonomy" id="182803"/>
    <lineage>
        <taxon>Eukaryota</taxon>
        <taxon>Metazoa</taxon>
        <taxon>Ecdysozoa</taxon>
        <taxon>Arthropoda</taxon>
        <taxon>Chelicerata</taxon>
        <taxon>Arachnida</taxon>
        <taxon>Araneae</taxon>
        <taxon>Araneomorphae</taxon>
        <taxon>Entelegynae</taxon>
        <taxon>Araneoidea</taxon>
        <taxon>Araneidae</taxon>
        <taxon>Araneus</taxon>
    </lineage>
</organism>
<dbReference type="EMBL" id="BGPR01110761">
    <property type="protein sequence ID" value="GBM90049.1"/>
    <property type="molecule type" value="Genomic_DNA"/>
</dbReference>
<protein>
    <submittedName>
        <fullName evidence="1">Uncharacterized protein</fullName>
    </submittedName>
</protein>
<dbReference type="Proteomes" id="UP000499080">
    <property type="component" value="Unassembled WGS sequence"/>
</dbReference>
<evidence type="ECO:0000313" key="1">
    <source>
        <dbReference type="EMBL" id="GBM90049.1"/>
    </source>
</evidence>
<accession>A0A4Y2JKR5</accession>
<reference evidence="1 2" key="1">
    <citation type="journal article" date="2019" name="Sci. Rep.">
        <title>Orb-weaving spider Araneus ventricosus genome elucidates the spidroin gene catalogue.</title>
        <authorList>
            <person name="Kono N."/>
            <person name="Nakamura H."/>
            <person name="Ohtoshi R."/>
            <person name="Moran D.A.P."/>
            <person name="Shinohara A."/>
            <person name="Yoshida Y."/>
            <person name="Fujiwara M."/>
            <person name="Mori M."/>
            <person name="Tomita M."/>
            <person name="Arakawa K."/>
        </authorList>
    </citation>
    <scope>NUCLEOTIDE SEQUENCE [LARGE SCALE GENOMIC DNA]</scope>
</reference>
<sequence>MLFFRKFLRTNDDIHHWFSGRNNSSFIQILGFIVQIQNSNGDGFPFQINKCGRHKNTFLGDLARKVRYGVSELFRNLRNSLDKTF</sequence>
<comment type="caution">
    <text evidence="1">The sequence shown here is derived from an EMBL/GenBank/DDBJ whole genome shotgun (WGS) entry which is preliminary data.</text>
</comment>
<dbReference type="AlphaFoldDB" id="A0A4Y2JKR5"/>
<proteinExistence type="predicted"/>
<name>A0A4Y2JKR5_ARAVE</name>
<evidence type="ECO:0000313" key="2">
    <source>
        <dbReference type="Proteomes" id="UP000499080"/>
    </source>
</evidence>
<keyword evidence="2" id="KW-1185">Reference proteome</keyword>